<dbReference type="InterPro" id="IPR036397">
    <property type="entry name" value="RNaseH_sf"/>
</dbReference>
<dbReference type="SUPFAM" id="SSF53098">
    <property type="entry name" value="Ribonuclease H-like"/>
    <property type="match status" value="1"/>
</dbReference>
<dbReference type="Pfam" id="PF13976">
    <property type="entry name" value="gag_pre-integrs"/>
    <property type="match status" value="1"/>
</dbReference>
<dbReference type="InterPro" id="IPR012337">
    <property type="entry name" value="RNaseH-like_sf"/>
</dbReference>
<sequence length="1084" mass="121344">MTSDASTESTANNTASLYEDPYYLAPGDNGNLQLVSTPFDGKHYLNWSRAIKMALISKNKYCFVSGACAKPKESDKKLNDWIRVDYTVLRWLMLSISPTITNHMMYVNSSKQLWDEIKERYNQSNAPYLYQLRKSMVHIEQSGQPVVQYFGRLKSIWEDLSSLDPLPECDCDALKACTCNILKKIVDRDNKNRLLDFLMGLDGVYEVVRDQILSTDPLPTVNQAFFKIQQLEMQGNIHSNVFDAQENVAMAANKSGHLMSSFPKNPLSSSAGDVFQCSHVQLVGNRDAKRGRGSFECDFCGKKGHTRAYCFKLKSHNRSKGAVRGEFRGRMAAHVEETHYNAEETPLGAETAYETDAKSSGANSFHFDPAMVQAFYQEVQKMMQNKGVDLKVGSAPVHGMNLAGMAYASNVEAHHLAFSQDCWIIDSGASDHMTHDFTQFISTRPLSRPLKVTLPDGMVKDVNVVGDVVLQGEIVLKNVLYLPEFKHKLLSVGKILDDSGLEARFYTTGCVFQDHTTRETVCFGKRSGGVYRLCSRDAEGFNSFNDNKAVDKTSCNHVESVKQKEELLLFHSRLGHSSLSKLRHVPTVSVPKDTDLECEICVLAKHHKTHFPLSTSIAQHPFDLVHMDLWGPYKVKSLHVPTVSVPKDTDLECEICVLAKHHKTHFPLSTSIAQHPFDLVHMDLWGPYKVKSLSGGVYFFTILDDCTRVTWTSILKDKTEVYHTIVNFLAYVITQFSTKVKIIRSDNGTEIINTLCASYFLKHRIVHQKSLPGVPQQNGRVERKHRHLLDTARALRFQSGLPKRFWGELILSATHLINLMPSSVLNWKTPVELLFGRVPDYSHLRTIGCLCYSAIKSGDKFDQRARKCIFLGYPFGQKGYKLFDLEHHKLILSRDVIFREHIFPYKDKEKQSTSEAPYSMLFELSDTCQTDLLLASTGHSRKTRADGYLSSIPLASNQNVQTVQGHYDDVQSVPEHCADEPVTEQPGVDEFGSSTPVIEGPRKSTRHRQQSVKLHGYICKGIPASLLPSDTAVAASDPSVTAPSASLSALVSLSLLATQGTLLLHTSKARLKVGGSNEQRATSS</sequence>
<accession>A0AAW1MR56</accession>
<dbReference type="InterPro" id="IPR001584">
    <property type="entry name" value="Integrase_cat-core"/>
</dbReference>
<dbReference type="InterPro" id="IPR057670">
    <property type="entry name" value="SH3_retrovirus"/>
</dbReference>
<dbReference type="Proteomes" id="UP001443914">
    <property type="component" value="Unassembled WGS sequence"/>
</dbReference>
<dbReference type="InterPro" id="IPR025724">
    <property type="entry name" value="GAG-pre-integrase_dom"/>
</dbReference>
<evidence type="ECO:0000256" key="2">
    <source>
        <dbReference type="SAM" id="MobiDB-lite"/>
    </source>
</evidence>
<evidence type="ECO:0000256" key="1">
    <source>
        <dbReference type="ARBA" id="ARBA00022670"/>
    </source>
</evidence>
<dbReference type="InterPro" id="IPR029472">
    <property type="entry name" value="Copia-like_N"/>
</dbReference>
<evidence type="ECO:0000259" key="3">
    <source>
        <dbReference type="PROSITE" id="PS50994"/>
    </source>
</evidence>
<dbReference type="PANTHER" id="PTHR42648:SF31">
    <property type="entry name" value="RNA-DIRECTED DNA POLYMERASE"/>
    <property type="match status" value="1"/>
</dbReference>
<organism evidence="4 5">
    <name type="scientific">Saponaria officinalis</name>
    <name type="common">Common soapwort</name>
    <name type="synonym">Lychnis saponaria</name>
    <dbReference type="NCBI Taxonomy" id="3572"/>
    <lineage>
        <taxon>Eukaryota</taxon>
        <taxon>Viridiplantae</taxon>
        <taxon>Streptophyta</taxon>
        <taxon>Embryophyta</taxon>
        <taxon>Tracheophyta</taxon>
        <taxon>Spermatophyta</taxon>
        <taxon>Magnoliopsida</taxon>
        <taxon>eudicotyledons</taxon>
        <taxon>Gunneridae</taxon>
        <taxon>Pentapetalae</taxon>
        <taxon>Caryophyllales</taxon>
        <taxon>Caryophyllaceae</taxon>
        <taxon>Caryophylleae</taxon>
        <taxon>Saponaria</taxon>
    </lineage>
</organism>
<dbReference type="GO" id="GO:0015074">
    <property type="term" value="P:DNA integration"/>
    <property type="evidence" value="ECO:0007669"/>
    <property type="project" value="InterPro"/>
</dbReference>
<comment type="caution">
    <text evidence="4">The sequence shown here is derived from an EMBL/GenBank/DDBJ whole genome shotgun (WGS) entry which is preliminary data.</text>
</comment>
<evidence type="ECO:0000313" key="5">
    <source>
        <dbReference type="Proteomes" id="UP001443914"/>
    </source>
</evidence>
<dbReference type="Gene3D" id="3.30.420.10">
    <property type="entry name" value="Ribonuclease H-like superfamily/Ribonuclease H"/>
    <property type="match status" value="1"/>
</dbReference>
<keyword evidence="1" id="KW-0645">Protease</keyword>
<name>A0AAW1MR56_SAPOF</name>
<keyword evidence="1" id="KW-0378">Hydrolase</keyword>
<dbReference type="InterPro" id="IPR039537">
    <property type="entry name" value="Retrotran_Ty1/copia-like"/>
</dbReference>
<dbReference type="PANTHER" id="PTHR42648">
    <property type="entry name" value="TRANSPOSASE, PUTATIVE-RELATED"/>
    <property type="match status" value="1"/>
</dbReference>
<dbReference type="AlphaFoldDB" id="A0AAW1MR56"/>
<evidence type="ECO:0000313" key="4">
    <source>
        <dbReference type="EMBL" id="KAK9747936.1"/>
    </source>
</evidence>
<dbReference type="GO" id="GO:0006508">
    <property type="term" value="P:proteolysis"/>
    <property type="evidence" value="ECO:0007669"/>
    <property type="project" value="UniProtKB-KW"/>
</dbReference>
<dbReference type="EMBL" id="JBDFQZ010000002">
    <property type="protein sequence ID" value="KAK9747936.1"/>
    <property type="molecule type" value="Genomic_DNA"/>
</dbReference>
<dbReference type="Pfam" id="PF00665">
    <property type="entry name" value="rve"/>
    <property type="match status" value="1"/>
</dbReference>
<dbReference type="Pfam" id="PF25597">
    <property type="entry name" value="SH3_retrovirus"/>
    <property type="match status" value="1"/>
</dbReference>
<proteinExistence type="predicted"/>
<dbReference type="PROSITE" id="PS50994">
    <property type="entry name" value="INTEGRASE"/>
    <property type="match status" value="1"/>
</dbReference>
<protein>
    <recommendedName>
        <fullName evidence="3">Integrase catalytic domain-containing protein</fullName>
    </recommendedName>
</protein>
<dbReference type="InterPro" id="IPR054722">
    <property type="entry name" value="PolX-like_BBD"/>
</dbReference>
<dbReference type="Pfam" id="PF22936">
    <property type="entry name" value="Pol_BBD"/>
    <property type="match status" value="1"/>
</dbReference>
<keyword evidence="5" id="KW-1185">Reference proteome</keyword>
<feature type="domain" description="Integrase catalytic" evidence="3">
    <location>
        <begin position="672"/>
        <end position="838"/>
    </location>
</feature>
<dbReference type="GO" id="GO:0003676">
    <property type="term" value="F:nucleic acid binding"/>
    <property type="evidence" value="ECO:0007669"/>
    <property type="project" value="InterPro"/>
</dbReference>
<dbReference type="GO" id="GO:0008233">
    <property type="term" value="F:peptidase activity"/>
    <property type="evidence" value="ECO:0007669"/>
    <property type="project" value="UniProtKB-KW"/>
</dbReference>
<dbReference type="Pfam" id="PF14244">
    <property type="entry name" value="Retrotran_gag_3"/>
    <property type="match status" value="1"/>
</dbReference>
<gene>
    <name evidence="4" type="ORF">RND81_02G024900</name>
</gene>
<feature type="region of interest" description="Disordered" evidence="2">
    <location>
        <begin position="984"/>
        <end position="1009"/>
    </location>
</feature>
<reference evidence="4" key="1">
    <citation type="submission" date="2024-03" db="EMBL/GenBank/DDBJ databases">
        <title>WGS assembly of Saponaria officinalis var. Norfolk2.</title>
        <authorList>
            <person name="Jenkins J."/>
            <person name="Shu S."/>
            <person name="Grimwood J."/>
            <person name="Barry K."/>
            <person name="Goodstein D."/>
            <person name="Schmutz J."/>
            <person name="Leebens-Mack J."/>
            <person name="Osbourn A."/>
        </authorList>
    </citation>
    <scope>NUCLEOTIDE SEQUENCE [LARGE SCALE GENOMIC DNA]</scope>
    <source>
        <strain evidence="4">JIC</strain>
    </source>
</reference>